<evidence type="ECO:0000313" key="1">
    <source>
        <dbReference type="Ensembl" id="ENSFALP00000025977.1"/>
    </source>
</evidence>
<dbReference type="Proteomes" id="UP000016665">
    <property type="component" value="Chromosome 21"/>
</dbReference>
<name>A0A803VTC1_FICAL</name>
<proteinExistence type="predicted"/>
<sequence>MSPAVSTLGSCSWTSAPGRRAGRKIWVWRAPVCPFLCLSGRNPVVRAGREQGTDHLWVGLLRLCALAG</sequence>
<dbReference type="AlphaFoldDB" id="A0A803VTC1"/>
<dbReference type="Ensembl" id="ENSFALT00000044121.1">
    <property type="protein sequence ID" value="ENSFALP00000025977.1"/>
    <property type="gene ID" value="ENSFALG00000023762.1"/>
</dbReference>
<reference evidence="1" key="2">
    <citation type="submission" date="2025-08" db="UniProtKB">
        <authorList>
            <consortium name="Ensembl"/>
        </authorList>
    </citation>
    <scope>IDENTIFICATION</scope>
</reference>
<reference evidence="1" key="3">
    <citation type="submission" date="2025-09" db="UniProtKB">
        <authorList>
            <consortium name="Ensembl"/>
        </authorList>
    </citation>
    <scope>IDENTIFICATION</scope>
</reference>
<keyword evidence="2" id="KW-1185">Reference proteome</keyword>
<reference evidence="1 2" key="1">
    <citation type="journal article" date="2012" name="Nature">
        <title>The genomic landscape of species divergence in Ficedula flycatchers.</title>
        <authorList>
            <person name="Ellegren H."/>
            <person name="Smeds L."/>
            <person name="Burri R."/>
            <person name="Olason P.I."/>
            <person name="Backstrom N."/>
            <person name="Kawakami T."/>
            <person name="Kunstner A."/>
            <person name="Makinen H."/>
            <person name="Nadachowska-Brzyska K."/>
            <person name="Qvarnstrom A."/>
            <person name="Uebbing S."/>
            <person name="Wolf J.B."/>
        </authorList>
    </citation>
    <scope>NUCLEOTIDE SEQUENCE [LARGE SCALE GENOMIC DNA]</scope>
</reference>
<protein>
    <submittedName>
        <fullName evidence="1">Uncharacterized protein</fullName>
    </submittedName>
</protein>
<organism evidence="1 2">
    <name type="scientific">Ficedula albicollis</name>
    <name type="common">Collared flycatcher</name>
    <name type="synonym">Muscicapa albicollis</name>
    <dbReference type="NCBI Taxonomy" id="59894"/>
    <lineage>
        <taxon>Eukaryota</taxon>
        <taxon>Metazoa</taxon>
        <taxon>Chordata</taxon>
        <taxon>Craniata</taxon>
        <taxon>Vertebrata</taxon>
        <taxon>Euteleostomi</taxon>
        <taxon>Archelosauria</taxon>
        <taxon>Archosauria</taxon>
        <taxon>Dinosauria</taxon>
        <taxon>Saurischia</taxon>
        <taxon>Theropoda</taxon>
        <taxon>Coelurosauria</taxon>
        <taxon>Aves</taxon>
        <taxon>Neognathae</taxon>
        <taxon>Neoaves</taxon>
        <taxon>Telluraves</taxon>
        <taxon>Australaves</taxon>
        <taxon>Passeriformes</taxon>
        <taxon>Muscicapidae</taxon>
        <taxon>Ficedula</taxon>
    </lineage>
</organism>
<accession>A0A803VTC1</accession>
<evidence type="ECO:0000313" key="2">
    <source>
        <dbReference type="Proteomes" id="UP000016665"/>
    </source>
</evidence>